<name>I7CIV4_MYCHA</name>
<dbReference type="Proteomes" id="UP000006502">
    <property type="component" value="Chromosome"/>
</dbReference>
<dbReference type="STRING" id="1212765.MHLP_01120"/>
<dbReference type="AlphaFoldDB" id="I7CIV4"/>
<dbReference type="EMBL" id="CP003731">
    <property type="protein sequence ID" value="AFO51804.1"/>
    <property type="molecule type" value="Genomic_DNA"/>
</dbReference>
<organism evidence="1 2">
    <name type="scientific">Mycoplasma haematolamae (strain Purdue)</name>
    <dbReference type="NCBI Taxonomy" id="1212765"/>
    <lineage>
        <taxon>Bacteria</taxon>
        <taxon>Bacillati</taxon>
        <taxon>Mycoplasmatota</taxon>
        <taxon>Mollicutes</taxon>
        <taxon>Mycoplasmataceae</taxon>
        <taxon>Mycoplasma</taxon>
    </lineage>
</organism>
<accession>I7CIV4</accession>
<evidence type="ECO:0000313" key="1">
    <source>
        <dbReference type="EMBL" id="AFO51804.1"/>
    </source>
</evidence>
<protein>
    <submittedName>
        <fullName evidence="1">Uncharacterized protein</fullName>
    </submittedName>
</protein>
<dbReference type="KEGG" id="mhl:MHLP_01120"/>
<dbReference type="PATRIC" id="fig|1212765.3.peg.254"/>
<dbReference type="HOGENOM" id="CLU_1650260_0_0_14"/>
<reference evidence="2" key="2">
    <citation type="submission" date="2012-07" db="EMBL/GenBank/DDBJ databases">
        <title>Complete genome sequence of 'Candidatus Mycoplasma haemolamae'.</title>
        <authorList>
            <person name="Guimaraes A.M.S."/>
            <person name="Toth B."/>
            <person name="Santos A.P."/>
            <person name="Nascimento N.C."/>
            <person name="Sojka J.E."/>
            <person name="Messick J.B."/>
        </authorList>
    </citation>
    <scope>NUCLEOTIDE SEQUENCE [LARGE SCALE GENOMIC DNA]</scope>
    <source>
        <strain evidence="2">Purdue</strain>
    </source>
</reference>
<evidence type="ECO:0000313" key="2">
    <source>
        <dbReference type="Proteomes" id="UP000006502"/>
    </source>
</evidence>
<proteinExistence type="predicted"/>
<reference evidence="1 2" key="1">
    <citation type="journal article" date="2012" name="J. Bacteriol.">
        <title>Genome Sequence of "Candidatus Mycoplasma haemolamae" Strain Purdue, a Red Blood Cell Pathogen of Alpacas (Vicugna pacos) and Llamas (Lama glama).</title>
        <authorList>
            <person name="Guimaraes A.M."/>
            <person name="Toth B."/>
            <person name="Santos A.P."/>
            <person name="do Nascimento N.C."/>
            <person name="Kritchevsky J.E."/>
            <person name="Messick J.B."/>
        </authorList>
    </citation>
    <scope>NUCLEOTIDE SEQUENCE [LARGE SCALE GENOMIC DNA]</scope>
    <source>
        <strain evidence="1 2">Purdue</strain>
    </source>
</reference>
<keyword evidence="2" id="KW-1185">Reference proteome</keyword>
<gene>
    <name evidence="1" type="ordered locus">MHLP_01120</name>
</gene>
<sequence length="160" mass="17656">MIKQVALGFLGLGTVGTVVGVPLVNSSSESDGRSGLTLPESLKNDPELGKSIDYKMKVFQERGYSDSSLSCPGRKDRFTRLTLEELSDKEKRAYIVCSYLEDEKPNPNFESELGGSQITVTCTEAKGNFHNKTLNCEIKGKTMRFDFSHIQPNKLGLAWG</sequence>